<comment type="caution">
    <text evidence="1">The sequence shown here is derived from an EMBL/GenBank/DDBJ whole genome shotgun (WGS) entry which is preliminary data.</text>
</comment>
<gene>
    <name evidence="1" type="ORF">OCL97_19060</name>
</gene>
<organism evidence="1 2">
    <name type="scientific">Phenylobacterium ferrooxidans</name>
    <dbReference type="NCBI Taxonomy" id="2982689"/>
    <lineage>
        <taxon>Bacteria</taxon>
        <taxon>Pseudomonadati</taxon>
        <taxon>Pseudomonadota</taxon>
        <taxon>Alphaproteobacteria</taxon>
        <taxon>Caulobacterales</taxon>
        <taxon>Caulobacteraceae</taxon>
        <taxon>Phenylobacterium</taxon>
    </lineage>
</organism>
<dbReference type="Proteomes" id="UP001598130">
    <property type="component" value="Unassembled WGS sequence"/>
</dbReference>
<dbReference type="EMBL" id="JAOTJD010000045">
    <property type="protein sequence ID" value="MFD3266062.1"/>
    <property type="molecule type" value="Genomic_DNA"/>
</dbReference>
<reference evidence="1 2" key="1">
    <citation type="submission" date="2022-09" db="EMBL/GenBank/DDBJ databases">
        <title>New species of Phenylobacterium.</title>
        <authorList>
            <person name="Mieszkin S."/>
        </authorList>
    </citation>
    <scope>NUCLEOTIDE SEQUENCE [LARGE SCALE GENOMIC DNA]</scope>
    <source>
        <strain evidence="1 2">HK31-G</strain>
    </source>
</reference>
<evidence type="ECO:0000313" key="1">
    <source>
        <dbReference type="EMBL" id="MFD3266062.1"/>
    </source>
</evidence>
<name>A0ABW6CW23_9CAUL</name>
<dbReference type="RefSeq" id="WP_377371366.1">
    <property type="nucleotide sequence ID" value="NZ_JAOTJD010000045.1"/>
</dbReference>
<accession>A0ABW6CW23</accession>
<sequence length="155" mass="17341">MKTAQAGFRFPVVGFTPDLEMWAFQDLDTLTSCGPETLRDNLQIGMELVDADGRRWIVRSVTRTGRAESVLKSALSMLMFAKPQSRIEHELDALEPLSLDEVKARACAMLEAFPEDYGQYDESDNVLAPLLAEVRRARDIASLPELLGLDSFKAY</sequence>
<keyword evidence="2" id="KW-1185">Reference proteome</keyword>
<proteinExistence type="predicted"/>
<evidence type="ECO:0000313" key="2">
    <source>
        <dbReference type="Proteomes" id="UP001598130"/>
    </source>
</evidence>
<protein>
    <submittedName>
        <fullName evidence="1">Uncharacterized protein</fullName>
    </submittedName>
</protein>